<dbReference type="Proteomes" id="UP000236311">
    <property type="component" value="Unassembled WGS sequence"/>
</dbReference>
<dbReference type="SUPFAM" id="SSF52540">
    <property type="entry name" value="P-loop containing nucleoside triphosphate hydrolases"/>
    <property type="match status" value="1"/>
</dbReference>
<dbReference type="EMBL" id="OFSM01000055">
    <property type="protein sequence ID" value="SOY32562.1"/>
    <property type="molecule type" value="Genomic_DNA"/>
</dbReference>
<keyword evidence="2" id="KW-1185">Reference proteome</keyword>
<keyword evidence="1" id="KW-0418">Kinase</keyword>
<sequence>MKTLYLIGGTMGAGKTAVSQQLKKDLPNSVFLDGDWCWDSSPFQVTEETKKIVIDNICHLLNNFLSCSVYENIIFCWVMHEQAIIDSIIENLDITNCDVKCISLIVDSDNLMNRLTRDVQKGIRSADVIERSMARIPLYQALNTIKIDTNNKTIPMISDEIKQL</sequence>
<dbReference type="GO" id="GO:0016301">
    <property type="term" value="F:kinase activity"/>
    <property type="evidence" value="ECO:0007669"/>
    <property type="project" value="UniProtKB-KW"/>
</dbReference>
<organism evidence="1 2">
    <name type="scientific">Acetatifactor muris</name>
    <dbReference type="NCBI Taxonomy" id="879566"/>
    <lineage>
        <taxon>Bacteria</taxon>
        <taxon>Bacillati</taxon>
        <taxon>Bacillota</taxon>
        <taxon>Clostridia</taxon>
        <taxon>Lachnospirales</taxon>
        <taxon>Lachnospiraceae</taxon>
        <taxon>Acetatifactor</taxon>
    </lineage>
</organism>
<protein>
    <submittedName>
        <fullName evidence="1">Shikimate kinase</fullName>
    </submittedName>
</protein>
<reference evidence="1 2" key="1">
    <citation type="submission" date="2018-01" db="EMBL/GenBank/DDBJ databases">
        <authorList>
            <person name="Gaut B.S."/>
            <person name="Morton B.R."/>
            <person name="Clegg M.T."/>
            <person name="Duvall M.R."/>
        </authorList>
    </citation>
    <scope>NUCLEOTIDE SEQUENCE [LARGE SCALE GENOMIC DNA]</scope>
    <source>
        <strain evidence="1">GP69</strain>
    </source>
</reference>
<dbReference type="RefSeq" id="WP_103242499.1">
    <property type="nucleotide sequence ID" value="NZ_JANJZD010000023.1"/>
</dbReference>
<proteinExistence type="predicted"/>
<dbReference type="Gene3D" id="3.40.50.300">
    <property type="entry name" value="P-loop containing nucleotide triphosphate hydrolases"/>
    <property type="match status" value="1"/>
</dbReference>
<accession>A0A2K4ZQF3</accession>
<dbReference type="InterPro" id="IPR027417">
    <property type="entry name" value="P-loop_NTPase"/>
</dbReference>
<gene>
    <name evidence="1" type="ORF">AMURIS_05327</name>
</gene>
<evidence type="ECO:0000313" key="1">
    <source>
        <dbReference type="EMBL" id="SOY32562.1"/>
    </source>
</evidence>
<name>A0A2K4ZQF3_9FIRM</name>
<dbReference type="Pfam" id="PF13238">
    <property type="entry name" value="AAA_18"/>
    <property type="match status" value="1"/>
</dbReference>
<evidence type="ECO:0000313" key="2">
    <source>
        <dbReference type="Proteomes" id="UP000236311"/>
    </source>
</evidence>
<dbReference type="AlphaFoldDB" id="A0A2K4ZQF3"/>
<keyword evidence="1" id="KW-0808">Transferase</keyword>
<dbReference type="OrthoDB" id="9790407at2"/>